<dbReference type="InterPro" id="IPR035901">
    <property type="entry name" value="GIY-YIG_endonuc_sf"/>
</dbReference>
<sequence length="38" mass="4811">MYEAIKREKQLKKWQRVWKLELIENFNPSWKDLYADIV</sequence>
<protein>
    <recommendedName>
        <fullName evidence="2">Excinuclease ABC, C subunit-like</fullName>
    </recommendedName>
</protein>
<gene>
    <name evidence="1" type="ORF">MNBD_GAMMA02-1510</name>
</gene>
<dbReference type="AlphaFoldDB" id="A0A3B0VQ76"/>
<proteinExistence type="predicted"/>
<dbReference type="EMBL" id="UOFA01000218">
    <property type="protein sequence ID" value="VAW45675.1"/>
    <property type="molecule type" value="Genomic_DNA"/>
</dbReference>
<dbReference type="Gene3D" id="3.40.1440.10">
    <property type="entry name" value="GIY-YIG endonuclease"/>
    <property type="match status" value="1"/>
</dbReference>
<evidence type="ECO:0000313" key="1">
    <source>
        <dbReference type="EMBL" id="VAW45675.1"/>
    </source>
</evidence>
<reference evidence="1" key="1">
    <citation type="submission" date="2018-06" db="EMBL/GenBank/DDBJ databases">
        <authorList>
            <person name="Zhirakovskaya E."/>
        </authorList>
    </citation>
    <scope>NUCLEOTIDE SEQUENCE</scope>
</reference>
<evidence type="ECO:0008006" key="2">
    <source>
        <dbReference type="Google" id="ProtNLM"/>
    </source>
</evidence>
<accession>A0A3B0VQ76</accession>
<organism evidence="1">
    <name type="scientific">hydrothermal vent metagenome</name>
    <dbReference type="NCBI Taxonomy" id="652676"/>
    <lineage>
        <taxon>unclassified sequences</taxon>
        <taxon>metagenomes</taxon>
        <taxon>ecological metagenomes</taxon>
    </lineage>
</organism>
<name>A0A3B0VQ76_9ZZZZ</name>